<organism evidence="7 8">
    <name type="scientific">Plantactinospora sonchi</name>
    <dbReference type="NCBI Taxonomy" id="1544735"/>
    <lineage>
        <taxon>Bacteria</taxon>
        <taxon>Bacillati</taxon>
        <taxon>Actinomycetota</taxon>
        <taxon>Actinomycetes</taxon>
        <taxon>Micromonosporales</taxon>
        <taxon>Micromonosporaceae</taxon>
        <taxon>Plantactinospora</taxon>
    </lineage>
</organism>
<comment type="similarity">
    <text evidence="2">Belongs to the UPF0014 family.</text>
</comment>
<evidence type="ECO:0000313" key="7">
    <source>
        <dbReference type="EMBL" id="MEE6257240.1"/>
    </source>
</evidence>
<feature type="transmembrane region" description="Helical" evidence="6">
    <location>
        <begin position="225"/>
        <end position="246"/>
    </location>
</feature>
<dbReference type="PANTHER" id="PTHR30028">
    <property type="entry name" value="UPF0014 INNER MEMBRANE PROTEIN YBBM-RELATED"/>
    <property type="match status" value="1"/>
</dbReference>
<comment type="caution">
    <text evidence="7">The sequence shown here is derived from an EMBL/GenBank/DDBJ whole genome shotgun (WGS) entry which is preliminary data.</text>
</comment>
<comment type="subcellular location">
    <subcellularLocation>
        <location evidence="1">Membrane</location>
        <topology evidence="1">Multi-pass membrane protein</topology>
    </subcellularLocation>
</comment>
<dbReference type="PANTHER" id="PTHR30028:SF0">
    <property type="entry name" value="PROTEIN ALUMINUM SENSITIVE 3"/>
    <property type="match status" value="1"/>
</dbReference>
<evidence type="ECO:0000313" key="8">
    <source>
        <dbReference type="Proteomes" id="UP001332243"/>
    </source>
</evidence>
<keyword evidence="8" id="KW-1185">Reference proteome</keyword>
<evidence type="ECO:0000256" key="6">
    <source>
        <dbReference type="SAM" id="Phobius"/>
    </source>
</evidence>
<dbReference type="Proteomes" id="UP001332243">
    <property type="component" value="Unassembled WGS sequence"/>
</dbReference>
<evidence type="ECO:0000256" key="4">
    <source>
        <dbReference type="ARBA" id="ARBA00022989"/>
    </source>
</evidence>
<feature type="transmembrane region" description="Helical" evidence="6">
    <location>
        <begin position="12"/>
        <end position="32"/>
    </location>
</feature>
<dbReference type="Pfam" id="PF03649">
    <property type="entry name" value="UPF0014"/>
    <property type="match status" value="1"/>
</dbReference>
<reference evidence="7 8" key="1">
    <citation type="submission" date="2024-01" db="EMBL/GenBank/DDBJ databases">
        <title>Genome insights into Plantactinospora sonchi sp. nov.</title>
        <authorList>
            <person name="Wang L."/>
        </authorList>
    </citation>
    <scope>NUCLEOTIDE SEQUENCE [LARGE SCALE GENOMIC DNA]</scope>
    <source>
        <strain evidence="7 8">NEAU-QY2</strain>
    </source>
</reference>
<protein>
    <submittedName>
        <fullName evidence="7">ABC transporter permease</fullName>
    </submittedName>
</protein>
<dbReference type="EMBL" id="JAZGQK010000001">
    <property type="protein sequence ID" value="MEE6257240.1"/>
    <property type="molecule type" value="Genomic_DNA"/>
</dbReference>
<keyword evidence="5 6" id="KW-0472">Membrane</keyword>
<evidence type="ECO:0000256" key="2">
    <source>
        <dbReference type="ARBA" id="ARBA00005268"/>
    </source>
</evidence>
<evidence type="ECO:0000256" key="5">
    <source>
        <dbReference type="ARBA" id="ARBA00023136"/>
    </source>
</evidence>
<keyword evidence="4 6" id="KW-1133">Transmembrane helix</keyword>
<gene>
    <name evidence="7" type="ORF">V1633_01895</name>
</gene>
<feature type="transmembrane region" description="Helical" evidence="6">
    <location>
        <begin position="155"/>
        <end position="175"/>
    </location>
</feature>
<keyword evidence="3 6" id="KW-0812">Transmembrane</keyword>
<dbReference type="InterPro" id="IPR005226">
    <property type="entry name" value="UPF0014_fam"/>
</dbReference>
<name>A0ABU7RL88_9ACTN</name>
<evidence type="ECO:0000256" key="3">
    <source>
        <dbReference type="ARBA" id="ARBA00022692"/>
    </source>
</evidence>
<feature type="transmembrane region" description="Helical" evidence="6">
    <location>
        <begin position="129"/>
        <end position="149"/>
    </location>
</feature>
<dbReference type="RefSeq" id="WP_331212318.1">
    <property type="nucleotide sequence ID" value="NZ_JAZGQK010000001.1"/>
</dbReference>
<sequence>MSPSPIEIGAPLAVVLVALALLGAGVVGWARLGAPGTVLTAAGRATVQLGVVAMVIVLVLRSWWSAGVFILLMYVVAAGTSARRITGVPVGRILGAPVRRILGTSRVLGRPRTDATPADRISAGGWTTLLPIGLGVAPALVLLVGTGAVPATPLAVLPTAGILVGGAMTATSLAGRRALDELRTRRGEYEAGLALGLTDREAALEVCRTTAGQALVPALDQTRTVGLVTLPGAFVGVLLGGAGPVQAGATQLLILVALLAVEAVAIAATVELVAGQRLTRPD</sequence>
<proteinExistence type="inferred from homology"/>
<accession>A0ABU7RL88</accession>
<evidence type="ECO:0000256" key="1">
    <source>
        <dbReference type="ARBA" id="ARBA00004141"/>
    </source>
</evidence>
<feature type="transmembrane region" description="Helical" evidence="6">
    <location>
        <begin position="252"/>
        <end position="274"/>
    </location>
</feature>
<feature type="transmembrane region" description="Helical" evidence="6">
    <location>
        <begin position="52"/>
        <end position="76"/>
    </location>
</feature>